<dbReference type="EC" id="2.7.13.3" evidence="2"/>
<dbReference type="PANTHER" id="PTHR43065">
    <property type="entry name" value="SENSOR HISTIDINE KINASE"/>
    <property type="match status" value="1"/>
</dbReference>
<dbReference type="InterPro" id="IPR036097">
    <property type="entry name" value="HisK_dim/P_sf"/>
</dbReference>
<comment type="caution">
    <text evidence="12">The sequence shown here is derived from an EMBL/GenBank/DDBJ whole genome shotgun (WGS) entry which is preliminary data.</text>
</comment>
<comment type="catalytic activity">
    <reaction evidence="1">
        <text>ATP + protein L-histidine = ADP + protein N-phospho-L-histidine.</text>
        <dbReference type="EC" id="2.7.13.3"/>
    </reaction>
</comment>
<dbReference type="PANTHER" id="PTHR43065:SF10">
    <property type="entry name" value="PEROXIDE STRESS-ACTIVATED HISTIDINE KINASE MAK3"/>
    <property type="match status" value="1"/>
</dbReference>
<sequence length="609" mass="65890">MLFALLLFFPPLFASAEPQALRLAVVEMTEPGFAATTVNPIRKALSSVFPSEDIVILRFNSATLESSVRELRPDFIISPAADFLRLVDAVGAHPIATRKTRWARDPHQSTGAAVIALSSRTDISTLSSLKGLKAAATLPTSLDGWLALRGEIEDAGMDSEHFFSKLRFFGYGMPHVVEAVLSGAYDAGVVPVCTLERIEAEGLIEQGVLRVAALKKEKEGAESLCRTSTTLYPDLIFAALPSADPETVRSATLALLGLGAGEYSWYPTSDFHAVRALEERLHIGPWAYLEEMTPSALWRRWRIWILGTAGLVLLLLLSELRLRELVRRRTADLQAALAERDRLAASEENIRSRLSRLERMGAVSQLCAIVAHELKQPVGAVINYLAVARLKTGISAASPLPAPGTDSQADPVLITAIDGADMQARRIARIVDRVRGYARAEKSRPVRLRISDVLRSALAGVKLSSSLPVEAHLPPQSPVILGDALEVELILHNLIKNAIEAVKDDPAGKVAVRVSGTDSEVSITVDDNGKPLTDEAFERLSRVSASGKSDGLGLGLGIVRNLVEENGGRLTLSRLPGRGLRAEVRFDIASDAEPGENTEKQSFPEDQKS</sequence>
<dbReference type="InterPro" id="IPR005467">
    <property type="entry name" value="His_kinase_dom"/>
</dbReference>
<evidence type="ECO:0000256" key="8">
    <source>
        <dbReference type="ARBA" id="ARBA00023012"/>
    </source>
</evidence>
<feature type="domain" description="Histidine kinase" evidence="11">
    <location>
        <begin position="369"/>
        <end position="590"/>
    </location>
</feature>
<evidence type="ECO:0000256" key="5">
    <source>
        <dbReference type="ARBA" id="ARBA00022741"/>
    </source>
</evidence>
<evidence type="ECO:0000256" key="10">
    <source>
        <dbReference type="SAM" id="SignalP"/>
    </source>
</evidence>
<keyword evidence="3" id="KW-0597">Phosphoprotein</keyword>
<feature type="chain" id="PRO_5042551724" description="histidine kinase" evidence="10">
    <location>
        <begin position="17"/>
        <end position="609"/>
    </location>
</feature>
<evidence type="ECO:0000256" key="6">
    <source>
        <dbReference type="ARBA" id="ARBA00022777"/>
    </source>
</evidence>
<dbReference type="CDD" id="cd00082">
    <property type="entry name" value="HisKA"/>
    <property type="match status" value="1"/>
</dbReference>
<dbReference type="SMART" id="SM00387">
    <property type="entry name" value="HATPase_c"/>
    <property type="match status" value="1"/>
</dbReference>
<protein>
    <recommendedName>
        <fullName evidence="2">histidine kinase</fullName>
        <ecNumber evidence="2">2.7.13.3</ecNumber>
    </recommendedName>
</protein>
<dbReference type="Proteomes" id="UP000469462">
    <property type="component" value="Unassembled WGS sequence"/>
</dbReference>
<dbReference type="InterPro" id="IPR003661">
    <property type="entry name" value="HisK_dim/P_dom"/>
</dbReference>
<dbReference type="Pfam" id="PF02518">
    <property type="entry name" value="HATPase_c"/>
    <property type="match status" value="1"/>
</dbReference>
<dbReference type="GO" id="GO:0000155">
    <property type="term" value="F:phosphorelay sensor kinase activity"/>
    <property type="evidence" value="ECO:0007669"/>
    <property type="project" value="InterPro"/>
</dbReference>
<keyword evidence="8" id="KW-0902">Two-component regulatory system</keyword>
<dbReference type="InterPro" id="IPR036890">
    <property type="entry name" value="HATPase_C_sf"/>
</dbReference>
<gene>
    <name evidence="12" type="ORF">GBM96_04855</name>
</gene>
<evidence type="ECO:0000256" key="3">
    <source>
        <dbReference type="ARBA" id="ARBA00022553"/>
    </source>
</evidence>
<accession>A0AAI9WNB0</accession>
<dbReference type="Gene3D" id="1.10.287.130">
    <property type="match status" value="1"/>
</dbReference>
<keyword evidence="4" id="KW-0808">Transferase</keyword>
<evidence type="ECO:0000313" key="13">
    <source>
        <dbReference type="Proteomes" id="UP000469462"/>
    </source>
</evidence>
<evidence type="ECO:0000256" key="1">
    <source>
        <dbReference type="ARBA" id="ARBA00000085"/>
    </source>
</evidence>
<dbReference type="RefSeq" id="WP_139687205.1">
    <property type="nucleotide sequence ID" value="NZ_WEHW01000011.1"/>
</dbReference>
<name>A0AAI9WNB0_9BURK</name>
<keyword evidence="5" id="KW-0547">Nucleotide-binding</keyword>
<dbReference type="PRINTS" id="PR00344">
    <property type="entry name" value="BCTRLSENSOR"/>
</dbReference>
<dbReference type="GO" id="GO:0005524">
    <property type="term" value="F:ATP binding"/>
    <property type="evidence" value="ECO:0007669"/>
    <property type="project" value="UniProtKB-KW"/>
</dbReference>
<dbReference type="InterPro" id="IPR003594">
    <property type="entry name" value="HATPase_dom"/>
</dbReference>
<dbReference type="Pfam" id="PF12974">
    <property type="entry name" value="Phosphonate-bd"/>
    <property type="match status" value="1"/>
</dbReference>
<dbReference type="CDD" id="cd00075">
    <property type="entry name" value="HATPase"/>
    <property type="match status" value="1"/>
</dbReference>
<feature type="signal peptide" evidence="10">
    <location>
        <begin position="1"/>
        <end position="16"/>
    </location>
</feature>
<feature type="region of interest" description="Disordered" evidence="9">
    <location>
        <begin position="587"/>
        <end position="609"/>
    </location>
</feature>
<proteinExistence type="predicted"/>
<evidence type="ECO:0000313" key="12">
    <source>
        <dbReference type="EMBL" id="KAB7651706.1"/>
    </source>
</evidence>
<evidence type="ECO:0000256" key="9">
    <source>
        <dbReference type="SAM" id="MobiDB-lite"/>
    </source>
</evidence>
<keyword evidence="13" id="KW-1185">Reference proteome</keyword>
<dbReference type="InterPro" id="IPR004358">
    <property type="entry name" value="Sig_transdc_His_kin-like_C"/>
</dbReference>
<evidence type="ECO:0000256" key="7">
    <source>
        <dbReference type="ARBA" id="ARBA00022840"/>
    </source>
</evidence>
<dbReference type="PROSITE" id="PS50109">
    <property type="entry name" value="HIS_KIN"/>
    <property type="match status" value="1"/>
</dbReference>
<dbReference type="SUPFAM" id="SSF47384">
    <property type="entry name" value="Homodimeric domain of signal transducing histidine kinase"/>
    <property type="match status" value="1"/>
</dbReference>
<keyword evidence="10" id="KW-0732">Signal</keyword>
<dbReference type="SUPFAM" id="SSF55874">
    <property type="entry name" value="ATPase domain of HSP90 chaperone/DNA topoisomerase II/histidine kinase"/>
    <property type="match status" value="1"/>
</dbReference>
<keyword evidence="7" id="KW-0067">ATP-binding</keyword>
<reference evidence="12 13" key="1">
    <citation type="submission" date="2019-10" db="EMBL/GenBank/DDBJ databases">
        <title>Genome diversity of Sutterella seckii.</title>
        <authorList>
            <person name="Chaplin A.V."/>
            <person name="Sokolova S.R."/>
            <person name="Mosin K.A."/>
            <person name="Ivanova E.L."/>
            <person name="Kochetkova T.O."/>
            <person name="Goltsov A.Y."/>
            <person name="Trofimov D.Y."/>
            <person name="Efimov B.A."/>
        </authorList>
    </citation>
    <scope>NUCLEOTIDE SEQUENCE [LARGE SCALE GENOMIC DNA]</scope>
    <source>
        <strain evidence="12 13">ASD3426</strain>
    </source>
</reference>
<dbReference type="Gene3D" id="3.30.565.10">
    <property type="entry name" value="Histidine kinase-like ATPase, C-terminal domain"/>
    <property type="match status" value="1"/>
</dbReference>
<feature type="compositionally biased region" description="Basic and acidic residues" evidence="9">
    <location>
        <begin position="597"/>
        <end position="609"/>
    </location>
</feature>
<evidence type="ECO:0000259" key="11">
    <source>
        <dbReference type="PROSITE" id="PS50109"/>
    </source>
</evidence>
<keyword evidence="6 12" id="KW-0418">Kinase</keyword>
<dbReference type="Gene3D" id="3.40.190.10">
    <property type="entry name" value="Periplasmic binding protein-like II"/>
    <property type="match status" value="1"/>
</dbReference>
<dbReference type="SUPFAM" id="SSF53850">
    <property type="entry name" value="Periplasmic binding protein-like II"/>
    <property type="match status" value="1"/>
</dbReference>
<evidence type="ECO:0000256" key="4">
    <source>
        <dbReference type="ARBA" id="ARBA00022679"/>
    </source>
</evidence>
<evidence type="ECO:0000256" key="2">
    <source>
        <dbReference type="ARBA" id="ARBA00012438"/>
    </source>
</evidence>
<dbReference type="EMBL" id="WEHW01000011">
    <property type="protein sequence ID" value="KAB7651706.1"/>
    <property type="molecule type" value="Genomic_DNA"/>
</dbReference>
<organism evidence="12 13">
    <name type="scientific">Sutterella seckii</name>
    <dbReference type="NCBI Taxonomy" id="1944635"/>
    <lineage>
        <taxon>Bacteria</taxon>
        <taxon>Pseudomonadati</taxon>
        <taxon>Pseudomonadota</taxon>
        <taxon>Betaproteobacteria</taxon>
        <taxon>Burkholderiales</taxon>
        <taxon>Sutterellaceae</taxon>
        <taxon>Sutterella</taxon>
    </lineage>
</organism>
<dbReference type="AlphaFoldDB" id="A0AAI9WNB0"/>